<dbReference type="OrthoDB" id="9760752at2"/>
<keyword evidence="16" id="KW-1185">Reference proteome</keyword>
<dbReference type="SMART" id="SM00065">
    <property type="entry name" value="GAF"/>
    <property type="match status" value="1"/>
</dbReference>
<gene>
    <name evidence="15" type="ORF">GHC57_02560</name>
</gene>
<proteinExistence type="inferred from homology"/>
<name>A0A7X2D254_9PROT</name>
<evidence type="ECO:0000256" key="4">
    <source>
        <dbReference type="ARBA" id="ARBA00022543"/>
    </source>
</evidence>
<dbReference type="SUPFAM" id="SSF55874">
    <property type="entry name" value="ATPase domain of HSP90 chaperone/DNA topoisomerase II/histidine kinase"/>
    <property type="match status" value="1"/>
</dbReference>
<feature type="domain" description="Histidine kinase" evidence="14">
    <location>
        <begin position="696"/>
        <end position="916"/>
    </location>
</feature>
<dbReference type="InterPro" id="IPR013654">
    <property type="entry name" value="PAS_2"/>
</dbReference>
<dbReference type="PROSITE" id="PS50109">
    <property type="entry name" value="HIS_KIN"/>
    <property type="match status" value="1"/>
</dbReference>
<dbReference type="InterPro" id="IPR003018">
    <property type="entry name" value="GAF"/>
</dbReference>
<dbReference type="Pfam" id="PF02518">
    <property type="entry name" value="HATPase_c"/>
    <property type="match status" value="1"/>
</dbReference>
<dbReference type="InterPro" id="IPR036097">
    <property type="entry name" value="HisK_dim/P_sf"/>
</dbReference>
<dbReference type="AlphaFoldDB" id="A0A7X2D254"/>
<dbReference type="EC" id="2.7.13.3" evidence="3"/>
<dbReference type="Gene3D" id="1.10.287.130">
    <property type="match status" value="1"/>
</dbReference>
<evidence type="ECO:0000256" key="2">
    <source>
        <dbReference type="ARBA" id="ARBA00006402"/>
    </source>
</evidence>
<feature type="region of interest" description="Disordered" evidence="12">
    <location>
        <begin position="134"/>
        <end position="160"/>
    </location>
</feature>
<dbReference type="SMART" id="SM00388">
    <property type="entry name" value="HisKA"/>
    <property type="match status" value="1"/>
</dbReference>
<keyword evidence="6" id="KW-0716">Sensory transduction</keyword>
<dbReference type="SUPFAM" id="SSF55781">
    <property type="entry name" value="GAF domain-like"/>
    <property type="match status" value="2"/>
</dbReference>
<dbReference type="EMBL" id="WIVE01000003">
    <property type="protein sequence ID" value="MQX35393.1"/>
    <property type="molecule type" value="Genomic_DNA"/>
</dbReference>
<feature type="domain" description="Phytochrome chromophore attachment site" evidence="13">
    <location>
        <begin position="163"/>
        <end position="328"/>
    </location>
</feature>
<dbReference type="InterPro" id="IPR005467">
    <property type="entry name" value="His_kinase_dom"/>
</dbReference>
<dbReference type="Gene3D" id="3.30.450.270">
    <property type="match status" value="1"/>
</dbReference>
<dbReference type="PANTHER" id="PTHR43711:SF29">
    <property type="entry name" value="HISTIDINE KINASE"/>
    <property type="match status" value="1"/>
</dbReference>
<dbReference type="Pfam" id="PF00512">
    <property type="entry name" value="HisKA"/>
    <property type="match status" value="1"/>
</dbReference>
<keyword evidence="10" id="KW-0902">Two-component regulatory system</keyword>
<dbReference type="InterPro" id="IPR003661">
    <property type="entry name" value="HisK_dim/P_dom"/>
</dbReference>
<keyword evidence="5" id="KW-0597">Phosphoprotein</keyword>
<evidence type="ECO:0000256" key="8">
    <source>
        <dbReference type="ARBA" id="ARBA00022777"/>
    </source>
</evidence>
<evidence type="ECO:0000256" key="12">
    <source>
        <dbReference type="SAM" id="MobiDB-lite"/>
    </source>
</evidence>
<dbReference type="SUPFAM" id="SSF55785">
    <property type="entry name" value="PYP-like sensor domain (PAS domain)"/>
    <property type="match status" value="1"/>
</dbReference>
<comment type="caution">
    <text evidence="15">The sequence shown here is derived from an EMBL/GenBank/DDBJ whole genome shotgun (WGS) entry which is preliminary data.</text>
</comment>
<dbReference type="PANTHER" id="PTHR43711">
    <property type="entry name" value="TWO-COMPONENT HISTIDINE KINASE"/>
    <property type="match status" value="1"/>
</dbReference>
<evidence type="ECO:0000256" key="5">
    <source>
        <dbReference type="ARBA" id="ARBA00022553"/>
    </source>
</evidence>
<dbReference type="CDD" id="cd00082">
    <property type="entry name" value="HisKA"/>
    <property type="match status" value="1"/>
</dbReference>
<dbReference type="Pfam" id="PF01590">
    <property type="entry name" value="GAF"/>
    <property type="match status" value="1"/>
</dbReference>
<dbReference type="InterPro" id="IPR050736">
    <property type="entry name" value="Sensor_HK_Regulatory"/>
</dbReference>
<evidence type="ECO:0000313" key="16">
    <source>
        <dbReference type="Proteomes" id="UP000434582"/>
    </source>
</evidence>
<dbReference type="InterPro" id="IPR036890">
    <property type="entry name" value="HATPase_C_sf"/>
</dbReference>
<evidence type="ECO:0000256" key="10">
    <source>
        <dbReference type="ARBA" id="ARBA00023012"/>
    </source>
</evidence>
<keyword evidence="8" id="KW-0418">Kinase</keyword>
<dbReference type="SMART" id="SM00387">
    <property type="entry name" value="HATPase_c"/>
    <property type="match status" value="1"/>
</dbReference>
<dbReference type="Gene3D" id="3.30.565.10">
    <property type="entry name" value="Histidine kinase-like ATPase, C-terminal domain"/>
    <property type="match status" value="1"/>
</dbReference>
<dbReference type="InterPro" id="IPR013515">
    <property type="entry name" value="Phytochrome_cen-reg"/>
</dbReference>
<dbReference type="Gene3D" id="3.30.450.20">
    <property type="entry name" value="PAS domain"/>
    <property type="match status" value="1"/>
</dbReference>
<reference evidence="15 16" key="1">
    <citation type="submission" date="2019-10" db="EMBL/GenBank/DDBJ databases">
        <title>Draft whole-genome sequence of the purple nonsulfur photosynthetic bacterium Roseospira navarrensis DSM 15114.</title>
        <authorList>
            <person name="Kyndt J.A."/>
            <person name="Meyer T.E."/>
        </authorList>
    </citation>
    <scope>NUCLEOTIDE SEQUENCE [LARGE SCALE GENOMIC DNA]</scope>
    <source>
        <strain evidence="15 16">DSM 15114</strain>
    </source>
</reference>
<dbReference type="InterPro" id="IPR043150">
    <property type="entry name" value="Phytochrome_PHY_sf"/>
</dbReference>
<evidence type="ECO:0000256" key="3">
    <source>
        <dbReference type="ARBA" id="ARBA00012438"/>
    </source>
</evidence>
<protein>
    <recommendedName>
        <fullName evidence="3">histidine kinase</fullName>
        <ecNumber evidence="3">2.7.13.3</ecNumber>
    </recommendedName>
</protein>
<evidence type="ECO:0000256" key="1">
    <source>
        <dbReference type="ARBA" id="ARBA00000085"/>
    </source>
</evidence>
<keyword evidence="7" id="KW-0808">Transferase</keyword>
<dbReference type="InterPro" id="IPR035965">
    <property type="entry name" value="PAS-like_dom_sf"/>
</dbReference>
<keyword evidence="11" id="KW-0675">Receptor</keyword>
<dbReference type="InterPro" id="IPR003594">
    <property type="entry name" value="HATPase_dom"/>
</dbReference>
<dbReference type="InterPro" id="IPR016132">
    <property type="entry name" value="Phyto_chromo_attachment"/>
</dbReference>
<feature type="region of interest" description="Disordered" evidence="12">
    <location>
        <begin position="1"/>
        <end position="20"/>
    </location>
</feature>
<evidence type="ECO:0000259" key="14">
    <source>
        <dbReference type="PROSITE" id="PS50109"/>
    </source>
</evidence>
<dbReference type="SUPFAM" id="SSF47384">
    <property type="entry name" value="Homodimeric domain of signal transducing histidine kinase"/>
    <property type="match status" value="1"/>
</dbReference>
<evidence type="ECO:0000259" key="13">
    <source>
        <dbReference type="PROSITE" id="PS50046"/>
    </source>
</evidence>
<dbReference type="GO" id="GO:0009584">
    <property type="term" value="P:detection of visible light"/>
    <property type="evidence" value="ECO:0007669"/>
    <property type="project" value="InterPro"/>
</dbReference>
<dbReference type="CDD" id="cd00075">
    <property type="entry name" value="HATPase"/>
    <property type="match status" value="1"/>
</dbReference>
<keyword evidence="4" id="KW-0600">Photoreceptor protein</keyword>
<evidence type="ECO:0000256" key="9">
    <source>
        <dbReference type="ARBA" id="ARBA00022991"/>
    </source>
</evidence>
<dbReference type="Pfam" id="PF00360">
    <property type="entry name" value="PHY"/>
    <property type="match status" value="1"/>
</dbReference>
<dbReference type="PROSITE" id="PS50046">
    <property type="entry name" value="PHYTOCHROME_2"/>
    <property type="match status" value="1"/>
</dbReference>
<dbReference type="PRINTS" id="PR00344">
    <property type="entry name" value="BCTRLSENSOR"/>
</dbReference>
<dbReference type="GO" id="GO:0000155">
    <property type="term" value="F:phosphorelay sensor kinase activity"/>
    <property type="evidence" value="ECO:0007669"/>
    <property type="project" value="InterPro"/>
</dbReference>
<dbReference type="GO" id="GO:0009881">
    <property type="term" value="F:photoreceptor activity"/>
    <property type="evidence" value="ECO:0007669"/>
    <property type="project" value="UniProtKB-KW"/>
</dbReference>
<organism evidence="15 16">
    <name type="scientific">Roseospira navarrensis</name>
    <dbReference type="NCBI Taxonomy" id="140058"/>
    <lineage>
        <taxon>Bacteria</taxon>
        <taxon>Pseudomonadati</taxon>
        <taxon>Pseudomonadota</taxon>
        <taxon>Alphaproteobacteria</taxon>
        <taxon>Rhodospirillales</taxon>
        <taxon>Rhodospirillaceae</taxon>
        <taxon>Roseospira</taxon>
    </lineage>
</organism>
<evidence type="ECO:0000256" key="11">
    <source>
        <dbReference type="ARBA" id="ARBA00023170"/>
    </source>
</evidence>
<evidence type="ECO:0000313" key="15">
    <source>
        <dbReference type="EMBL" id="MQX35393.1"/>
    </source>
</evidence>
<comment type="catalytic activity">
    <reaction evidence="1">
        <text>ATP + protein L-histidine = ADP + protein N-phospho-L-histidine.</text>
        <dbReference type="EC" id="2.7.13.3"/>
    </reaction>
</comment>
<dbReference type="InterPro" id="IPR029016">
    <property type="entry name" value="GAF-like_dom_sf"/>
</dbReference>
<dbReference type="InterPro" id="IPR004358">
    <property type="entry name" value="Sig_transdc_His_kin-like_C"/>
</dbReference>
<comment type="similarity">
    <text evidence="2">In the N-terminal section; belongs to the phytochrome family.</text>
</comment>
<dbReference type="Pfam" id="PF08446">
    <property type="entry name" value="PAS_2"/>
    <property type="match status" value="1"/>
</dbReference>
<dbReference type="GO" id="GO:0006355">
    <property type="term" value="P:regulation of DNA-templated transcription"/>
    <property type="evidence" value="ECO:0007669"/>
    <property type="project" value="InterPro"/>
</dbReference>
<accession>A0A7X2D254</accession>
<keyword evidence="9" id="KW-0157">Chromophore</keyword>
<evidence type="ECO:0000256" key="7">
    <source>
        <dbReference type="ARBA" id="ARBA00022679"/>
    </source>
</evidence>
<dbReference type="Proteomes" id="UP000434582">
    <property type="component" value="Unassembled WGS sequence"/>
</dbReference>
<evidence type="ECO:0000256" key="6">
    <source>
        <dbReference type="ARBA" id="ARBA00022606"/>
    </source>
</evidence>
<sequence length="925" mass="99299">MSARERDPMLPGGRGAEPMDLSECEAEPIHLIDRIQPHGCLLVIGGEADRVTHASANVKTVLGRPPDAVLGAPLAESLPPGLLALVQPLIAAVRAARDPETRSAHCPPEQAPDGRACHVTVHRYAGRVIVEIEPDGTPVPRASPDPRTRVTEQAGPGSPDVGALHRIADETARMVADLTGYDRVMMYRFHPDWSGEVIAELRQEGMEPYVGLRYPASDIPSQARALYTLNLLRVIADVAADPVPVLAAGAETDPGAEPLDLSLSVLRSVSNYHIVYLRNMGVRATLVASVMVDGVLWGMIACHHRQPRWVSPSVRQAVIQAAEAFADRVRAHRLYIETRRNQIVDHGVAHLESRLAAGEDPVAVLMTGSERLQDILESDGAVLAMGDALATGGVAPSPAATRRALAAALAADDDGSGVVFVPDLRRVTATGDDPEPRGAPVPSGFAAMILSRAPLIVLGAFRVAEVREVFWAGDPARPAVRTGDTISPRESFAAWKETHEDLARDWEPWVRDALVRCGEVLRRVLDPRNLSPSLPEATDALGSRLEAMAEVSGGLMSIGGESGGLVVRERDGTRRLASITHGFRDLFDVVSTGDDGESLMADHQAAVNSSQLLDRILDRAFGAPVACEFWSRARGRRMIEVVARTLLTLDDPGGTRRWDMISLRDITGAHRSHEAMTIARQRAEAASDLKTEFLAKISHDLKTPLNAIVGFADMIGSGVAGPADDKVREYAGIIGGAGQHLMKLIEDLLDLSRFDSGRNPPRDEVLDLATILRECGAWITVQPKADRLAWSFDVPDPPVWIRGERMALKRAILNLLGNALKFTPPDGAVHLELTRLDDGAVAVSVTDSGLGIPQEELGDIFLPFRRGRSPSIASRDGAGLGLAMVRATVESHGGRVDVLSTPGQGSTFRMVLPAGRVYPAGTHPD</sequence>
<dbReference type="Gene3D" id="3.30.450.40">
    <property type="match status" value="1"/>
</dbReference>